<dbReference type="CDD" id="cd13761">
    <property type="entry name" value="TGF_beta_BMP5_like"/>
    <property type="match status" value="1"/>
</dbReference>
<keyword evidence="3" id="KW-0202">Cytokine</keyword>
<dbReference type="InterPro" id="IPR029034">
    <property type="entry name" value="Cystine-knot_cytokine"/>
</dbReference>
<evidence type="ECO:0000256" key="4">
    <source>
        <dbReference type="ARBA" id="ARBA00022525"/>
    </source>
</evidence>
<comment type="similarity">
    <text evidence="2 9">Belongs to the TGF-beta family.</text>
</comment>
<evidence type="ECO:0000256" key="1">
    <source>
        <dbReference type="ARBA" id="ARBA00004613"/>
    </source>
</evidence>
<dbReference type="GO" id="GO:0008083">
    <property type="term" value="F:growth factor activity"/>
    <property type="evidence" value="ECO:0007669"/>
    <property type="project" value="UniProtKB-KW"/>
</dbReference>
<keyword evidence="5" id="KW-0732">Signal</keyword>
<accession>A0A9J6CQV7</accession>
<keyword evidence="8" id="KW-0325">Glycoprotein</keyword>
<dbReference type="PROSITE" id="PS00250">
    <property type="entry name" value="TGF_BETA_1"/>
    <property type="match status" value="1"/>
</dbReference>
<organism evidence="13 14">
    <name type="scientific">Polypedilum vanderplanki</name>
    <name type="common">Sleeping chironomid midge</name>
    <dbReference type="NCBI Taxonomy" id="319348"/>
    <lineage>
        <taxon>Eukaryota</taxon>
        <taxon>Metazoa</taxon>
        <taxon>Ecdysozoa</taxon>
        <taxon>Arthropoda</taxon>
        <taxon>Hexapoda</taxon>
        <taxon>Insecta</taxon>
        <taxon>Pterygota</taxon>
        <taxon>Neoptera</taxon>
        <taxon>Endopterygota</taxon>
        <taxon>Diptera</taxon>
        <taxon>Nematocera</taxon>
        <taxon>Chironomoidea</taxon>
        <taxon>Chironomidae</taxon>
        <taxon>Chironominae</taxon>
        <taxon>Polypedilum</taxon>
        <taxon>Polypedilum</taxon>
    </lineage>
</organism>
<dbReference type="InterPro" id="IPR001111">
    <property type="entry name" value="TGF-b_propeptide"/>
</dbReference>
<dbReference type="GO" id="GO:0005125">
    <property type="term" value="F:cytokine activity"/>
    <property type="evidence" value="ECO:0007669"/>
    <property type="project" value="UniProtKB-KW"/>
</dbReference>
<evidence type="ECO:0000313" key="14">
    <source>
        <dbReference type="Proteomes" id="UP001107558"/>
    </source>
</evidence>
<feature type="compositionally biased region" description="Basic residues" evidence="10">
    <location>
        <begin position="283"/>
        <end position="308"/>
    </location>
</feature>
<dbReference type="InterPro" id="IPR001839">
    <property type="entry name" value="TGF-b_C"/>
</dbReference>
<evidence type="ECO:0000256" key="10">
    <source>
        <dbReference type="SAM" id="MobiDB-lite"/>
    </source>
</evidence>
<sequence>MAQNNLRNIILVNFMVLIFIYCVYASYSGIYVDDGQQTILHHQLTRDETHEVEHEILELLGLPDRPRKRHIHPSLRKSAPQFLLDIYKKLTLEQEDDNTSTRVKRDASDNEIYLSEADQYAIDQADIIMTFLNKNHHVPEMRHTHGRRLWFDISEIANDVSLLMAELRLYQNSVFSKYEEEKQVCVRVYKADIRNDHEDLKLLSFVNTTTHTDGWLELNVTLALKEWIEQSASNMGFVIKANLIERPDKDLRLDDIGLVSSRGDDEFQPFMVGFFKGQEMIKPKKTTKHHHTRTKRQANHRTKSKRKSDNRNPFLSPGENNPKSCQIKNLYVSFKDLKWQDWIIAPDGYGAFYCDGECNFPLNAHMNASNHAIVQTLVHLMHPTKVPKPCCAPTKLSAISVLYYLDDSNVNLKKYKNMVVKSCGCH</sequence>
<comment type="caution">
    <text evidence="13">The sequence shown here is derived from an EMBL/GenBank/DDBJ whole genome shotgun (WGS) entry which is preliminary data.</text>
</comment>
<dbReference type="InterPro" id="IPR017948">
    <property type="entry name" value="TGFb_CS"/>
</dbReference>
<evidence type="ECO:0000313" key="13">
    <source>
        <dbReference type="EMBL" id="KAG5684336.1"/>
    </source>
</evidence>
<dbReference type="PANTHER" id="PTHR11848:SF310">
    <property type="entry name" value="PROTEIN 60A-RELATED"/>
    <property type="match status" value="1"/>
</dbReference>
<dbReference type="GO" id="GO:0032502">
    <property type="term" value="P:developmental process"/>
    <property type="evidence" value="ECO:0007669"/>
    <property type="project" value="UniProtKB-ARBA"/>
</dbReference>
<dbReference type="PANTHER" id="PTHR11848">
    <property type="entry name" value="TGF-BETA FAMILY"/>
    <property type="match status" value="1"/>
</dbReference>
<dbReference type="FunFam" id="2.10.90.10:FF:000003">
    <property type="entry name" value="Bone morphogenetic protein 5"/>
    <property type="match status" value="1"/>
</dbReference>
<keyword evidence="6 9" id="KW-0339">Growth factor</keyword>
<dbReference type="EMBL" id="JADBJN010000001">
    <property type="protein sequence ID" value="KAG5684336.1"/>
    <property type="molecule type" value="Genomic_DNA"/>
</dbReference>
<evidence type="ECO:0000256" key="11">
    <source>
        <dbReference type="SAM" id="Phobius"/>
    </source>
</evidence>
<reference evidence="13" key="1">
    <citation type="submission" date="2021-03" db="EMBL/GenBank/DDBJ databases">
        <title>Chromosome level genome of the anhydrobiotic midge Polypedilum vanderplanki.</title>
        <authorList>
            <person name="Yoshida Y."/>
            <person name="Kikawada T."/>
            <person name="Gusev O."/>
        </authorList>
    </citation>
    <scope>NUCLEOTIDE SEQUENCE</scope>
    <source>
        <strain evidence="13">NIAS01</strain>
        <tissue evidence="13">Whole body or cell culture</tissue>
    </source>
</reference>
<evidence type="ECO:0000256" key="3">
    <source>
        <dbReference type="ARBA" id="ARBA00022514"/>
    </source>
</evidence>
<dbReference type="Gene3D" id="2.60.120.970">
    <property type="match status" value="1"/>
</dbReference>
<comment type="subcellular location">
    <subcellularLocation>
        <location evidence="1">Secreted</location>
    </subcellularLocation>
</comment>
<evidence type="ECO:0000256" key="9">
    <source>
        <dbReference type="RuleBase" id="RU000354"/>
    </source>
</evidence>
<evidence type="ECO:0000256" key="7">
    <source>
        <dbReference type="ARBA" id="ARBA00023157"/>
    </source>
</evidence>
<evidence type="ECO:0000259" key="12">
    <source>
        <dbReference type="PROSITE" id="PS51362"/>
    </source>
</evidence>
<keyword evidence="11" id="KW-1133">Transmembrane helix</keyword>
<dbReference type="GO" id="GO:0005615">
    <property type="term" value="C:extracellular space"/>
    <property type="evidence" value="ECO:0007669"/>
    <property type="project" value="UniProtKB-KW"/>
</dbReference>
<dbReference type="Pfam" id="PF00019">
    <property type="entry name" value="TGF_beta"/>
    <property type="match status" value="1"/>
</dbReference>
<evidence type="ECO:0000256" key="5">
    <source>
        <dbReference type="ARBA" id="ARBA00022729"/>
    </source>
</evidence>
<dbReference type="PROSITE" id="PS51362">
    <property type="entry name" value="TGF_BETA_2"/>
    <property type="match status" value="1"/>
</dbReference>
<evidence type="ECO:0000256" key="6">
    <source>
        <dbReference type="ARBA" id="ARBA00023030"/>
    </source>
</evidence>
<dbReference type="InterPro" id="IPR015615">
    <property type="entry name" value="TGF-beta-rel"/>
</dbReference>
<name>A0A9J6CQV7_POLVA</name>
<dbReference type="SMART" id="SM00204">
    <property type="entry name" value="TGFB"/>
    <property type="match status" value="1"/>
</dbReference>
<keyword evidence="7" id="KW-1015">Disulfide bond</keyword>
<protein>
    <recommendedName>
        <fullName evidence="12">TGF-beta family profile domain-containing protein</fullName>
    </recommendedName>
</protein>
<dbReference type="Proteomes" id="UP001107558">
    <property type="component" value="Chromosome 1"/>
</dbReference>
<keyword evidence="14" id="KW-1185">Reference proteome</keyword>
<dbReference type="Gene3D" id="2.10.90.10">
    <property type="entry name" value="Cystine-knot cytokines"/>
    <property type="match status" value="1"/>
</dbReference>
<feature type="transmembrane region" description="Helical" evidence="11">
    <location>
        <begin position="9"/>
        <end position="27"/>
    </location>
</feature>
<dbReference type="Pfam" id="PF00688">
    <property type="entry name" value="TGFb_propeptide"/>
    <property type="match status" value="1"/>
</dbReference>
<feature type="region of interest" description="Disordered" evidence="10">
    <location>
        <begin position="283"/>
        <end position="321"/>
    </location>
</feature>
<proteinExistence type="inferred from homology"/>
<dbReference type="AlphaFoldDB" id="A0A9J6CQV7"/>
<dbReference type="OrthoDB" id="5987191at2759"/>
<keyword evidence="11" id="KW-0472">Membrane</keyword>
<keyword evidence="4" id="KW-0964">Secreted</keyword>
<keyword evidence="11" id="KW-0812">Transmembrane</keyword>
<evidence type="ECO:0000256" key="8">
    <source>
        <dbReference type="ARBA" id="ARBA00023180"/>
    </source>
</evidence>
<gene>
    <name evidence="13" type="ORF">PVAND_013571</name>
</gene>
<evidence type="ECO:0000256" key="2">
    <source>
        <dbReference type="ARBA" id="ARBA00006656"/>
    </source>
</evidence>
<dbReference type="SUPFAM" id="SSF57501">
    <property type="entry name" value="Cystine-knot cytokines"/>
    <property type="match status" value="1"/>
</dbReference>
<feature type="domain" description="TGF-beta family profile" evidence="12">
    <location>
        <begin position="293"/>
        <end position="426"/>
    </location>
</feature>